<protein>
    <submittedName>
        <fullName evidence="2">Uncharacterized protein</fullName>
    </submittedName>
</protein>
<feature type="transmembrane region" description="Helical" evidence="1">
    <location>
        <begin position="20"/>
        <end position="39"/>
    </location>
</feature>
<reference evidence="2 3" key="1">
    <citation type="submission" date="2016-01" db="EMBL/GenBank/DDBJ databases">
        <title>Draft Genome Sequences of Seven Thermophilic Sporeformers Isolated from Foods.</title>
        <authorList>
            <person name="Berendsen E.M."/>
            <person name="Wells-Bennik M.H."/>
            <person name="Krawcyk A.O."/>
            <person name="De Jong A."/>
            <person name="Holsappel S."/>
            <person name="Eijlander R.T."/>
            <person name="Kuipers O.P."/>
        </authorList>
    </citation>
    <scope>NUCLEOTIDE SEQUENCE [LARGE SCALE GENOMIC DNA]</scope>
    <source>
        <strain evidence="2 3">B4110</strain>
    </source>
</reference>
<dbReference type="AlphaFoldDB" id="A0A150MWT2"/>
<keyword evidence="1" id="KW-1133">Transmembrane helix</keyword>
<comment type="caution">
    <text evidence="2">The sequence shown here is derived from an EMBL/GenBank/DDBJ whole genome shotgun (WGS) entry which is preliminary data.</text>
</comment>
<gene>
    <name evidence="2" type="ORF">B4110_1655</name>
</gene>
<organism evidence="2 3">
    <name type="scientific">Parageobacillus toebii</name>
    <dbReference type="NCBI Taxonomy" id="153151"/>
    <lineage>
        <taxon>Bacteria</taxon>
        <taxon>Bacillati</taxon>
        <taxon>Bacillota</taxon>
        <taxon>Bacilli</taxon>
        <taxon>Bacillales</taxon>
        <taxon>Anoxybacillaceae</taxon>
        <taxon>Parageobacillus</taxon>
    </lineage>
</organism>
<sequence length="42" mass="4549">MHDFGFAGDEICAYKISPCVHAAGMAAVLFGVMLFVMYGKLH</sequence>
<accession>A0A150MWT2</accession>
<keyword evidence="1" id="KW-0472">Membrane</keyword>
<dbReference type="EMBL" id="LQYW01000075">
    <property type="protein sequence ID" value="KYD28884.1"/>
    <property type="molecule type" value="Genomic_DNA"/>
</dbReference>
<proteinExistence type="predicted"/>
<dbReference type="PATRIC" id="fig|153151.4.peg.3933"/>
<evidence type="ECO:0000313" key="2">
    <source>
        <dbReference type="EMBL" id="KYD28884.1"/>
    </source>
</evidence>
<keyword evidence="1" id="KW-0812">Transmembrane</keyword>
<dbReference type="Proteomes" id="UP000075324">
    <property type="component" value="Unassembled WGS sequence"/>
</dbReference>
<evidence type="ECO:0000256" key="1">
    <source>
        <dbReference type="SAM" id="Phobius"/>
    </source>
</evidence>
<evidence type="ECO:0000313" key="3">
    <source>
        <dbReference type="Proteomes" id="UP000075324"/>
    </source>
</evidence>
<name>A0A150MWT2_9BACL</name>